<keyword evidence="6" id="KW-1185">Reference proteome</keyword>
<dbReference type="Proteomes" id="UP001197492">
    <property type="component" value="Unassembled WGS sequence"/>
</dbReference>
<reference evidence="5 6" key="1">
    <citation type="submission" date="2021-06" db="EMBL/GenBank/DDBJ databases">
        <title>Collection of gut derived symbiotic bacterial strains cultured from healthy donors.</title>
        <authorList>
            <person name="Lin H."/>
            <person name="Littmann E."/>
            <person name="Pamer E.G."/>
        </authorList>
    </citation>
    <scope>NUCLEOTIDE SEQUENCE [LARGE SCALE GENOMIC DNA]</scope>
    <source>
        <strain evidence="5 6">MSK.21.70</strain>
    </source>
</reference>
<keyword evidence="3" id="KW-0804">Transcription</keyword>
<evidence type="ECO:0000256" key="2">
    <source>
        <dbReference type="ARBA" id="ARBA00023125"/>
    </source>
</evidence>
<proteinExistence type="predicted"/>
<evidence type="ECO:0000259" key="4">
    <source>
        <dbReference type="PROSITE" id="PS50995"/>
    </source>
</evidence>
<keyword evidence="2" id="KW-0238">DNA-binding</keyword>
<name>A0ABS6NFW1_9FIRM</name>
<dbReference type="InterPro" id="IPR023187">
    <property type="entry name" value="Tscrpt_reg_MarR-type_CS"/>
</dbReference>
<dbReference type="InterPro" id="IPR011991">
    <property type="entry name" value="ArsR-like_HTH"/>
</dbReference>
<dbReference type="SMART" id="SM00347">
    <property type="entry name" value="HTH_MARR"/>
    <property type="match status" value="1"/>
</dbReference>
<evidence type="ECO:0000256" key="3">
    <source>
        <dbReference type="ARBA" id="ARBA00023163"/>
    </source>
</evidence>
<dbReference type="CDD" id="cd00090">
    <property type="entry name" value="HTH_ARSR"/>
    <property type="match status" value="1"/>
</dbReference>
<evidence type="ECO:0000313" key="5">
    <source>
        <dbReference type="EMBL" id="MBV3392802.1"/>
    </source>
</evidence>
<dbReference type="PROSITE" id="PS01117">
    <property type="entry name" value="HTH_MARR_1"/>
    <property type="match status" value="1"/>
</dbReference>
<evidence type="ECO:0000313" key="6">
    <source>
        <dbReference type="Proteomes" id="UP001197492"/>
    </source>
</evidence>
<keyword evidence="1" id="KW-0805">Transcription regulation</keyword>
<dbReference type="InterPro" id="IPR000835">
    <property type="entry name" value="HTH_MarR-typ"/>
</dbReference>
<accession>A0ABS6NFW1</accession>
<dbReference type="Pfam" id="PF12802">
    <property type="entry name" value="MarR_2"/>
    <property type="match status" value="1"/>
</dbReference>
<evidence type="ECO:0000256" key="1">
    <source>
        <dbReference type="ARBA" id="ARBA00023015"/>
    </source>
</evidence>
<dbReference type="PROSITE" id="PS50995">
    <property type="entry name" value="HTH_MARR_2"/>
    <property type="match status" value="1"/>
</dbReference>
<dbReference type="PANTHER" id="PTHR42756:SF1">
    <property type="entry name" value="TRANSCRIPTIONAL REPRESSOR OF EMRAB OPERON"/>
    <property type="match status" value="1"/>
</dbReference>
<dbReference type="PANTHER" id="PTHR42756">
    <property type="entry name" value="TRANSCRIPTIONAL REGULATOR, MARR"/>
    <property type="match status" value="1"/>
</dbReference>
<comment type="caution">
    <text evidence="5">The sequence shown here is derived from an EMBL/GenBank/DDBJ whole genome shotgun (WGS) entry which is preliminary data.</text>
</comment>
<gene>
    <name evidence="5" type="ORF">KSW06_05985</name>
</gene>
<protein>
    <submittedName>
        <fullName evidence="5">MarR family transcriptional regulator</fullName>
    </submittedName>
</protein>
<feature type="domain" description="HTH marR-type" evidence="4">
    <location>
        <begin position="1"/>
        <end position="136"/>
    </location>
</feature>
<dbReference type="EMBL" id="JAHOEL010000029">
    <property type="protein sequence ID" value="MBV3392802.1"/>
    <property type="molecule type" value="Genomic_DNA"/>
</dbReference>
<sequence>MQENVKVMIDKVAVLRKVVGKYMMRNFKDMPLTGDQSRLLFVIKEHGHSQKEVAQYLHISDATLSVRIKRLEEAGYIIREQNPQDKRHSTVRLSKLGEEYLETCKDKMRHMEEVCSRGLTKEDHDAVLYMIDMIIKNMEDELKEENISN</sequence>
<dbReference type="RefSeq" id="WP_217749136.1">
    <property type="nucleotide sequence ID" value="NZ_JAHOEE010000031.1"/>
</dbReference>
<organism evidence="5 6">
    <name type="scientific">Catenibacterium mitsuokai</name>
    <dbReference type="NCBI Taxonomy" id="100886"/>
    <lineage>
        <taxon>Bacteria</taxon>
        <taxon>Bacillati</taxon>
        <taxon>Bacillota</taxon>
        <taxon>Erysipelotrichia</taxon>
        <taxon>Erysipelotrichales</taxon>
        <taxon>Coprobacillaceae</taxon>
        <taxon>Catenibacterium</taxon>
    </lineage>
</organism>